<feature type="domain" description="Rad50/SbcC-type AAA" evidence="2">
    <location>
        <begin position="324"/>
        <end position="510"/>
    </location>
</feature>
<sequence>MPYLHSIDVVNFRDFRNRTFRFAPGLNVIHGANASGKSSLIAALNFGLTGSDPDAHGNVALSFQDGETVLNLRRMKRRNGEEAYSIDEDVVPKREYEEELMRMGINAIHLPIMIHTGLGWERVDQFPAKVSKTIEKLESRAGEISTQMKLVRRQLRNSPSSSRRAKELNDNLEELTQERKVLFDTRTLPNFNRRMQEFYGMLVGDPVQAVALRSEGRRTGLSGVELNIDHGPRGRGFVSEMSKTEKTRAAMSFAMALCEATTSRLAVFDDVDEVDPNGFRRYMDGLEGCATRLQVLVTSRHGGFANMAPNSIVLTVMVHIQSVYIRKYFSTSRTQFEFTSGVNCLPGGNSSGKTTLVAAINFTLLGPECERFTDKRGDVFVSFFLGDESVTFHRINDEESETYTVDGVEKTFEEYKKDIEAIGMKSQHLSFLINFESYEYFVEESKKLANLVELMNPESVTLLEEREEIMERMEQLSTANESDTEAQLKLRLEQISRERKNVFNALLPTLSTELTKNYKDLCANKEASLTLISPNAQSPKKNLQLIAKDSPSEFFFEFSGGQRTKAAMSVLFALIKEAGLPFLIIDNMEDRVHYESLEEFASGVQKVAHRAGLQLIITSRRTKFSDLIGHHVKSTVFLY</sequence>
<evidence type="ECO:0000313" key="3">
    <source>
        <dbReference type="EMBL" id="ULT85089.1"/>
    </source>
</evidence>
<dbReference type="InterPro" id="IPR038729">
    <property type="entry name" value="Rad50/SbcC_AAA"/>
</dbReference>
<dbReference type="PANTHER" id="PTHR32182">
    <property type="entry name" value="DNA REPLICATION AND REPAIR PROTEIN RECF"/>
    <property type="match status" value="1"/>
</dbReference>
<protein>
    <recommendedName>
        <fullName evidence="2">Rad50/SbcC-type AAA domain-containing protein</fullName>
    </recommendedName>
</protein>
<dbReference type="KEGG" id="cbr:CBG_10266"/>
<dbReference type="AlphaFoldDB" id="A0AAE8ZVP8"/>
<dbReference type="InterPro" id="IPR027417">
    <property type="entry name" value="P-loop_NTPase"/>
</dbReference>
<reference evidence="3 4" key="1">
    <citation type="submission" date="2022-05" db="EMBL/GenBank/DDBJ databases">
        <title>Chromosome-level reference genomes for two strains of Caenorhabditis briggsae: an improved platform for comparative genomics.</title>
        <authorList>
            <person name="Stevens L."/>
            <person name="Andersen E.C."/>
        </authorList>
    </citation>
    <scope>NUCLEOTIDE SEQUENCE [LARGE SCALE GENOMIC DNA]</scope>
    <source>
        <strain evidence="3">QX1410_ONT</strain>
        <tissue evidence="3">Whole-organism</tissue>
    </source>
</reference>
<organism evidence="3 4">
    <name type="scientific">Caenorhabditis briggsae</name>
    <dbReference type="NCBI Taxonomy" id="6238"/>
    <lineage>
        <taxon>Eukaryota</taxon>
        <taxon>Metazoa</taxon>
        <taxon>Ecdysozoa</taxon>
        <taxon>Nematoda</taxon>
        <taxon>Chromadorea</taxon>
        <taxon>Rhabditida</taxon>
        <taxon>Rhabditina</taxon>
        <taxon>Rhabditomorpha</taxon>
        <taxon>Rhabditoidea</taxon>
        <taxon>Rhabditidae</taxon>
        <taxon>Peloderinae</taxon>
        <taxon>Caenorhabditis</taxon>
    </lineage>
</organism>
<feature type="domain" description="Rad50/SbcC-type AAA" evidence="2">
    <location>
        <begin position="7"/>
        <end position="180"/>
    </location>
</feature>
<dbReference type="SUPFAM" id="SSF52540">
    <property type="entry name" value="P-loop containing nucleoside triphosphate hydrolases"/>
    <property type="match status" value="2"/>
</dbReference>
<feature type="coiled-coil region" evidence="1">
    <location>
        <begin position="134"/>
        <end position="185"/>
    </location>
</feature>
<keyword evidence="1" id="KW-0175">Coiled coil</keyword>
<name>A0AAE8ZVP8_CAEBR</name>
<dbReference type="PANTHER" id="PTHR32182:SF22">
    <property type="entry name" value="ATP-DEPENDENT ENDONUCLEASE, OLD FAMILY-RELATED"/>
    <property type="match status" value="1"/>
</dbReference>
<dbReference type="GO" id="GO:0006302">
    <property type="term" value="P:double-strand break repair"/>
    <property type="evidence" value="ECO:0007669"/>
    <property type="project" value="InterPro"/>
</dbReference>
<evidence type="ECO:0000256" key="1">
    <source>
        <dbReference type="SAM" id="Coils"/>
    </source>
</evidence>
<dbReference type="Proteomes" id="UP000827892">
    <property type="component" value="Chromosome X"/>
</dbReference>
<dbReference type="Gene3D" id="3.40.50.300">
    <property type="entry name" value="P-loop containing nucleotide triphosphate hydrolases"/>
    <property type="match status" value="2"/>
</dbReference>
<proteinExistence type="predicted"/>
<dbReference type="GO" id="GO:0016887">
    <property type="term" value="F:ATP hydrolysis activity"/>
    <property type="evidence" value="ECO:0007669"/>
    <property type="project" value="InterPro"/>
</dbReference>
<dbReference type="Pfam" id="PF13476">
    <property type="entry name" value="AAA_23"/>
    <property type="match status" value="2"/>
</dbReference>
<gene>
    <name evidence="3" type="ORF">L3Y34_013648</name>
</gene>
<evidence type="ECO:0000313" key="4">
    <source>
        <dbReference type="Proteomes" id="UP000827892"/>
    </source>
</evidence>
<accession>A0AAE8ZVP8</accession>
<evidence type="ECO:0000259" key="2">
    <source>
        <dbReference type="Pfam" id="PF13476"/>
    </source>
</evidence>
<dbReference type="EMBL" id="CP090896">
    <property type="protein sequence ID" value="ULT85089.1"/>
    <property type="molecule type" value="Genomic_DNA"/>
</dbReference>